<evidence type="ECO:0000313" key="2">
    <source>
        <dbReference type="EMBL" id="GAK30814.1"/>
    </source>
</evidence>
<gene>
    <name evidence="2" type="ORF">WOSG25_050860</name>
</gene>
<feature type="transmembrane region" description="Helical" evidence="1">
    <location>
        <begin position="12"/>
        <end position="27"/>
    </location>
</feature>
<keyword evidence="1" id="KW-1133">Transmembrane helix</keyword>
<sequence length="142" mass="15953">MGGVVKISRNWWIAIVVILVLVVGFGVKKHMDNETIKHNVIVNEQKIAKKLISEYDGIKKIKFTRVSLNSETGSSQYQFTVNDTLKAAFNNYGQGIDDGKLAGSMNMYEGSVLADGKERPHKLKESDMGLNKYDVFYYTVVD</sequence>
<name>A0A069CTM9_WEIOS</name>
<evidence type="ECO:0000256" key="1">
    <source>
        <dbReference type="SAM" id="Phobius"/>
    </source>
</evidence>
<dbReference type="Proteomes" id="UP000030643">
    <property type="component" value="Unassembled WGS sequence"/>
</dbReference>
<dbReference type="EMBL" id="DF820488">
    <property type="protein sequence ID" value="GAK30814.1"/>
    <property type="molecule type" value="Genomic_DNA"/>
</dbReference>
<evidence type="ECO:0000313" key="3">
    <source>
        <dbReference type="Proteomes" id="UP000030643"/>
    </source>
</evidence>
<dbReference type="AlphaFoldDB" id="A0A069CTM9"/>
<protein>
    <submittedName>
        <fullName evidence="2">Uncharacterized protein</fullName>
    </submittedName>
</protein>
<proteinExistence type="predicted"/>
<organism evidence="2 3">
    <name type="scientific">Weissella oryzae (strain DSM 25784 / JCM 18191 / LMG 30913 / SG25)</name>
    <dbReference type="NCBI Taxonomy" id="1329250"/>
    <lineage>
        <taxon>Bacteria</taxon>
        <taxon>Bacillati</taxon>
        <taxon>Bacillota</taxon>
        <taxon>Bacilli</taxon>
        <taxon>Lactobacillales</taxon>
        <taxon>Lactobacillaceae</taxon>
        <taxon>Weissella</taxon>
    </lineage>
</organism>
<accession>A0A069CTM9</accession>
<reference evidence="3" key="1">
    <citation type="journal article" date="2014" name="Genome Announc.">
        <title>Draft genome sequence of Weissella oryzae SG25T, isolated from fermented rice grains.</title>
        <authorList>
            <person name="Tanizawa Y."/>
            <person name="Fujisawa T."/>
            <person name="Mochizuki T."/>
            <person name="Kaminuma E."/>
            <person name="Suzuki Y."/>
            <person name="Nakamura Y."/>
            <person name="Tohno M."/>
        </authorList>
    </citation>
    <scope>NUCLEOTIDE SEQUENCE [LARGE SCALE GENOMIC DNA]</scope>
    <source>
        <strain evidence="3">DSM 25784 / JCM 18191 / LMG 30913 / SG25</strain>
    </source>
</reference>
<keyword evidence="1" id="KW-0472">Membrane</keyword>
<keyword evidence="1" id="KW-0812">Transmembrane</keyword>
<keyword evidence="3" id="KW-1185">Reference proteome</keyword>